<dbReference type="STRING" id="1479485.DA73_0235855"/>
<accession>A0A0C1N2Q6</accession>
<dbReference type="AlphaFoldDB" id="A0A0C1N2Q6"/>
<feature type="region of interest" description="Disordered" evidence="1">
    <location>
        <begin position="328"/>
        <end position="362"/>
    </location>
</feature>
<reference evidence="2" key="1">
    <citation type="journal article" date="2015" name="Genome Announc.">
        <title>Draft Genome Sequence of Tolypothrix boutellei Strain VB521301.</title>
        <authorList>
            <person name="Chandrababunaidu M.M."/>
            <person name="Singh D."/>
            <person name="Sen D."/>
            <person name="Bhan S."/>
            <person name="Das S."/>
            <person name="Gupta A."/>
            <person name="Adhikary S.P."/>
            <person name="Tripathy S."/>
        </authorList>
    </citation>
    <scope>NUCLEOTIDE SEQUENCE</scope>
    <source>
        <strain evidence="2">VB521301</strain>
    </source>
</reference>
<dbReference type="RefSeq" id="WP_050046536.1">
    <property type="nucleotide sequence ID" value="NZ_JHEG04000001.1"/>
</dbReference>
<name>A0A0C1N2Q6_9CYAN</name>
<evidence type="ECO:0000256" key="1">
    <source>
        <dbReference type="SAM" id="MobiDB-lite"/>
    </source>
</evidence>
<organism evidence="2">
    <name type="scientific">Tolypothrix bouteillei VB521301</name>
    <dbReference type="NCBI Taxonomy" id="1479485"/>
    <lineage>
        <taxon>Bacteria</taxon>
        <taxon>Bacillati</taxon>
        <taxon>Cyanobacteriota</taxon>
        <taxon>Cyanophyceae</taxon>
        <taxon>Nostocales</taxon>
        <taxon>Tolypothrichaceae</taxon>
        <taxon>Tolypothrix</taxon>
    </lineage>
</organism>
<dbReference type="OrthoDB" id="9806213at2"/>
<gene>
    <name evidence="2" type="ORF">DA73_0235855</name>
</gene>
<protein>
    <submittedName>
        <fullName evidence="2">Uncharacterized protein</fullName>
    </submittedName>
</protein>
<proteinExistence type="predicted"/>
<sequence>MSLLELRSEKDLEVAKTCFANGEPFGKVCDRLGVKLGRELNMTDDAWRFTPTSEILPDGKDPRNPEVAKQLLEMGYLVLHEGKTFHQYTDRWEERSRYLVSLLKLQDKQEILKLVKFYRIGIREVSSSTNERTLIAALLSYGTTSGHTVTHEKLAAERSIAIACATISFLNSYSVDWVIRLSAASHVTKFLLNMIPVPSFSHAFLSHSALRLTCNHTGYEPLWREQLSEIWRESQSPFTFPVLPSEDDRWLVRAAIDAVVADAYGLNREQYAHILSTFSHKSYPKAPQLCLACFDELQTIGLETFTKKYDPYWDIPLNENLPKPVIDLPIPNQSNENVVSTDDGSFQLTPPPEGKPKRRKKK</sequence>
<evidence type="ECO:0000313" key="2">
    <source>
        <dbReference type="EMBL" id="KIE06691.1"/>
    </source>
</evidence>
<comment type="caution">
    <text evidence="2">The sequence shown here is derived from an EMBL/GenBank/DDBJ whole genome shotgun (WGS) entry which is preliminary data.</text>
</comment>
<feature type="compositionally biased region" description="Polar residues" evidence="1">
    <location>
        <begin position="331"/>
        <end position="348"/>
    </location>
</feature>
<dbReference type="EMBL" id="JHEG02000059">
    <property type="protein sequence ID" value="KIE06691.1"/>
    <property type="molecule type" value="Genomic_DNA"/>
</dbReference>